<comment type="similarity">
    <text evidence="1">Belongs to the MYG1 family.</text>
</comment>
<gene>
    <name evidence="2" type="ORF">PBV87_16485</name>
</gene>
<protein>
    <submittedName>
        <fullName evidence="2">MYG1 family protein</fullName>
    </submittedName>
</protein>
<dbReference type="GO" id="GO:0005737">
    <property type="term" value="C:cytoplasm"/>
    <property type="evidence" value="ECO:0007669"/>
    <property type="project" value="TreeGrafter"/>
</dbReference>
<dbReference type="PANTHER" id="PTHR11215">
    <property type="entry name" value="METAL DEPENDENT HYDROLASE - RELATED"/>
    <property type="match status" value="1"/>
</dbReference>
<evidence type="ECO:0000313" key="3">
    <source>
        <dbReference type="Proteomes" id="UP001169242"/>
    </source>
</evidence>
<accession>A0AA42DPZ2</accession>
<dbReference type="AlphaFoldDB" id="A0AA42DPZ2"/>
<dbReference type="PANTHER" id="PTHR11215:SF1">
    <property type="entry name" value="MYG1 EXONUCLEASE"/>
    <property type="match status" value="1"/>
</dbReference>
<dbReference type="InterPro" id="IPR003226">
    <property type="entry name" value="MYG1_exonuclease"/>
</dbReference>
<dbReference type="EMBL" id="JAQIFT010000059">
    <property type="protein sequence ID" value="MDA3733075.1"/>
    <property type="molecule type" value="Genomic_DNA"/>
</dbReference>
<proteinExistence type="inferred from homology"/>
<name>A0AA42DPZ2_9FIRM</name>
<evidence type="ECO:0000256" key="1">
    <source>
        <dbReference type="ARBA" id="ARBA00010105"/>
    </source>
</evidence>
<reference evidence="2" key="1">
    <citation type="journal article" date="2023" name="Int. J. Syst. Evol. Microbiol.">
        <title>&lt;i&gt;Holtiella tumoricola&lt;/i&gt; gen. nov. sp. nov., isolated from a human clinical sample.</title>
        <authorList>
            <person name="Allen-Vercoe E."/>
            <person name="Daigneault M.C."/>
            <person name="Vancuren S.J."/>
            <person name="Cochrane K."/>
            <person name="O'Neal L.L."/>
            <person name="Sankaranarayanan K."/>
            <person name="Lawson P.A."/>
        </authorList>
    </citation>
    <scope>NUCLEOTIDE SEQUENCE</scope>
    <source>
        <strain evidence="2">CC70A</strain>
    </source>
</reference>
<dbReference type="RefSeq" id="WP_053984032.1">
    <property type="nucleotide sequence ID" value="NZ_JAQIFT010000059.1"/>
</dbReference>
<comment type="caution">
    <text evidence="2">The sequence shown here is derived from an EMBL/GenBank/DDBJ whole genome shotgun (WGS) entry which is preliminary data.</text>
</comment>
<evidence type="ECO:0000313" key="2">
    <source>
        <dbReference type="EMBL" id="MDA3733075.1"/>
    </source>
</evidence>
<organism evidence="2 3">
    <name type="scientific">Holtiella tumoricola</name>
    <dbReference type="NCBI Taxonomy" id="3018743"/>
    <lineage>
        <taxon>Bacteria</taxon>
        <taxon>Bacillati</taxon>
        <taxon>Bacillota</taxon>
        <taxon>Clostridia</taxon>
        <taxon>Lachnospirales</taxon>
        <taxon>Cellulosilyticaceae</taxon>
        <taxon>Holtiella</taxon>
    </lineage>
</organism>
<sequence>MTNIKKMAVHNGVFHADEVFGVALIKGLYPDVEVIRTRDEKELAICDLVADVGEGRYDHHQMDKELREDGIPYCAFGLLWRDFGKDYVAKMCPHLKVKEQETLAKKVADEFIIQIDAGDNGIALNTFESPVTTLSQVISGFMPLAHEERTVDQAFFDAINFANYYLSRLVIRFGEYYESAYYIEEALKTQPIHETHILELTQSVKWKDLLLEQDTDEAVWFVVFQDIAGSYRVQTVPKQKDSFESRVDLPVSWGAKREDELSHLTGIEGCVFCHPNLFICGNQTREGALEMAKLAVKEAKNKGKQ</sequence>
<dbReference type="Pfam" id="PF03690">
    <property type="entry name" value="MYG1_exonuc"/>
    <property type="match status" value="1"/>
</dbReference>
<keyword evidence="3" id="KW-1185">Reference proteome</keyword>
<dbReference type="Proteomes" id="UP001169242">
    <property type="component" value="Unassembled WGS sequence"/>
</dbReference>